<comment type="pathway">
    <text evidence="1">Amino-acid biosynthesis; L-cysteine biosynthesis; L-cysteine from L-serine: step 1/2.</text>
</comment>
<keyword evidence="6 12" id="KW-0808">Transferase</keyword>
<sequence>MQMMVNERHVVIMRHEIWQQLREEAQELVQREPLLASHVYSSVLNHECLGAALSFIVANKLSDAVVSAFTIRELFDQAFVDCERMLTHVAHDIKAVKDRDPAADSYLNVILNLKGFHALQAHRLAYCLWRQQRKELARFIQSRTSEVFGVDIHPACKVGHGIMLDHATGIVIGETAVIEDNVSILQSVTLGGTGNEQGDRHPKIRAGVLIGAGAKVLGNIEVGEGARIGAGSVVLKAVAPHTTVVGVPAKVVGKPNCPCPAESMDQNFLDDTISRINDSHTSAML</sequence>
<evidence type="ECO:0000256" key="5">
    <source>
        <dbReference type="ARBA" id="ARBA00022605"/>
    </source>
</evidence>
<dbReference type="InterPro" id="IPR010493">
    <property type="entry name" value="Ser_AcTrfase_N"/>
</dbReference>
<dbReference type="PANTHER" id="PTHR42811">
    <property type="entry name" value="SERINE ACETYLTRANSFERASE"/>
    <property type="match status" value="1"/>
</dbReference>
<evidence type="ECO:0000256" key="4">
    <source>
        <dbReference type="ARBA" id="ARBA00018522"/>
    </source>
</evidence>
<keyword evidence="5" id="KW-0028">Amino-acid biosynthesis</keyword>
<comment type="catalytic activity">
    <reaction evidence="10">
        <text>L-serine + acetyl-CoA = O-acetyl-L-serine + CoA</text>
        <dbReference type="Rhea" id="RHEA:24560"/>
        <dbReference type="ChEBI" id="CHEBI:33384"/>
        <dbReference type="ChEBI" id="CHEBI:57287"/>
        <dbReference type="ChEBI" id="CHEBI:57288"/>
        <dbReference type="ChEBI" id="CHEBI:58340"/>
        <dbReference type="EC" id="2.3.1.30"/>
    </reaction>
</comment>
<evidence type="ECO:0000256" key="6">
    <source>
        <dbReference type="ARBA" id="ARBA00022679"/>
    </source>
</evidence>
<comment type="similarity">
    <text evidence="2">Belongs to the transferase hexapeptide repeat family.</text>
</comment>
<evidence type="ECO:0000256" key="9">
    <source>
        <dbReference type="ARBA" id="ARBA00023315"/>
    </source>
</evidence>
<keyword evidence="8" id="KW-0198">Cysteine biosynthesis</keyword>
<dbReference type="EC" id="2.3.1.30" evidence="3"/>
<dbReference type="InterPro" id="IPR001451">
    <property type="entry name" value="Hexapep"/>
</dbReference>
<evidence type="ECO:0000259" key="11">
    <source>
        <dbReference type="SMART" id="SM00971"/>
    </source>
</evidence>
<feature type="domain" description="Serine acetyltransferase N-terminal" evidence="11">
    <location>
        <begin position="17"/>
        <end position="121"/>
    </location>
</feature>
<dbReference type="Gene3D" id="1.10.3130.10">
    <property type="entry name" value="serine acetyltransferase, domain 1"/>
    <property type="match status" value="1"/>
</dbReference>
<dbReference type="CDD" id="cd03354">
    <property type="entry name" value="LbH_SAT"/>
    <property type="match status" value="1"/>
</dbReference>
<keyword evidence="9" id="KW-0012">Acyltransferase</keyword>
<reference evidence="12 13" key="1">
    <citation type="submission" date="2013-07" db="EMBL/GenBank/DDBJ databases">
        <title>Draft genome sequence of Pseudoalteromonas luteoviolacea 2ta16.</title>
        <authorList>
            <person name="Allen E.E."/>
            <person name="Azam F."/>
            <person name="Podell S."/>
        </authorList>
    </citation>
    <scope>NUCLEOTIDE SEQUENCE [LARGE SCALE GENOMIC DNA]</scope>
    <source>
        <strain evidence="12 13">2ta16</strain>
    </source>
</reference>
<dbReference type="GO" id="GO:0005737">
    <property type="term" value="C:cytoplasm"/>
    <property type="evidence" value="ECO:0007669"/>
    <property type="project" value="InterPro"/>
</dbReference>
<dbReference type="Gene3D" id="2.160.10.10">
    <property type="entry name" value="Hexapeptide repeat proteins"/>
    <property type="match status" value="1"/>
</dbReference>
<dbReference type="NCBIfam" id="TIGR01172">
    <property type="entry name" value="cysE"/>
    <property type="match status" value="1"/>
</dbReference>
<dbReference type="GO" id="GO:0006535">
    <property type="term" value="P:cysteine biosynthetic process from serine"/>
    <property type="evidence" value="ECO:0007669"/>
    <property type="project" value="InterPro"/>
</dbReference>
<dbReference type="FunFam" id="2.160.10.10:FF:000002">
    <property type="entry name" value="Serine acetyltransferase"/>
    <property type="match status" value="1"/>
</dbReference>
<dbReference type="InterPro" id="IPR045304">
    <property type="entry name" value="LbH_SAT"/>
</dbReference>
<dbReference type="Proteomes" id="UP000017820">
    <property type="component" value="Unassembled WGS sequence"/>
</dbReference>
<dbReference type="InterPro" id="IPR011004">
    <property type="entry name" value="Trimer_LpxA-like_sf"/>
</dbReference>
<comment type="caution">
    <text evidence="12">The sequence shown here is derived from an EMBL/GenBank/DDBJ whole genome shotgun (WGS) entry which is preliminary data.</text>
</comment>
<dbReference type="GO" id="GO:0009001">
    <property type="term" value="F:serine O-acetyltransferase activity"/>
    <property type="evidence" value="ECO:0007669"/>
    <property type="project" value="UniProtKB-EC"/>
</dbReference>
<protein>
    <recommendedName>
        <fullName evidence="4">Serine acetyltransferase</fullName>
        <ecNumber evidence="3">2.3.1.30</ecNumber>
    </recommendedName>
</protein>
<dbReference type="AlphaFoldDB" id="V4HLH2"/>
<dbReference type="InterPro" id="IPR042122">
    <property type="entry name" value="Ser_AcTrfase_N_sf"/>
</dbReference>
<dbReference type="InterPro" id="IPR053376">
    <property type="entry name" value="Serine_acetyltransferase"/>
</dbReference>
<dbReference type="NCBIfam" id="NF041874">
    <property type="entry name" value="EPS_EpsC"/>
    <property type="match status" value="1"/>
</dbReference>
<accession>V4HLH2</accession>
<proteinExistence type="inferred from homology"/>
<evidence type="ECO:0000256" key="7">
    <source>
        <dbReference type="ARBA" id="ARBA00022737"/>
    </source>
</evidence>
<dbReference type="UniPathway" id="UPA00136">
    <property type="reaction ID" value="UER00199"/>
</dbReference>
<evidence type="ECO:0000256" key="1">
    <source>
        <dbReference type="ARBA" id="ARBA00004876"/>
    </source>
</evidence>
<dbReference type="PATRIC" id="fig|1353533.3.peg.3922"/>
<keyword evidence="7" id="KW-0677">Repeat</keyword>
<evidence type="ECO:0000256" key="3">
    <source>
        <dbReference type="ARBA" id="ARBA00013266"/>
    </source>
</evidence>
<dbReference type="EMBL" id="AUSV01000092">
    <property type="protein sequence ID" value="ESP91685.1"/>
    <property type="molecule type" value="Genomic_DNA"/>
</dbReference>
<evidence type="ECO:0000256" key="2">
    <source>
        <dbReference type="ARBA" id="ARBA00007274"/>
    </source>
</evidence>
<dbReference type="SMART" id="SM00971">
    <property type="entry name" value="SATase_N"/>
    <property type="match status" value="1"/>
</dbReference>
<dbReference type="InterPro" id="IPR018357">
    <property type="entry name" value="Hexapep_transf_CS"/>
</dbReference>
<dbReference type="Pfam" id="PF00132">
    <property type="entry name" value="Hexapep"/>
    <property type="match status" value="1"/>
</dbReference>
<evidence type="ECO:0000313" key="13">
    <source>
        <dbReference type="Proteomes" id="UP000017820"/>
    </source>
</evidence>
<name>V4HLH2_PSEL2</name>
<dbReference type="InterPro" id="IPR005881">
    <property type="entry name" value="Ser_O-AcTrfase"/>
</dbReference>
<dbReference type="PROSITE" id="PS00101">
    <property type="entry name" value="HEXAPEP_TRANSFERASES"/>
    <property type="match status" value="1"/>
</dbReference>
<evidence type="ECO:0000256" key="10">
    <source>
        <dbReference type="ARBA" id="ARBA00049486"/>
    </source>
</evidence>
<organism evidence="12 13">
    <name type="scientific">Pseudoalteromonas luteoviolacea (strain 2ta16)</name>
    <dbReference type="NCBI Taxonomy" id="1353533"/>
    <lineage>
        <taxon>Bacteria</taxon>
        <taxon>Pseudomonadati</taxon>
        <taxon>Pseudomonadota</taxon>
        <taxon>Gammaproteobacteria</taxon>
        <taxon>Alteromonadales</taxon>
        <taxon>Pseudoalteromonadaceae</taxon>
        <taxon>Pseudoalteromonas</taxon>
    </lineage>
</organism>
<dbReference type="SUPFAM" id="SSF51161">
    <property type="entry name" value="Trimeric LpxA-like enzymes"/>
    <property type="match status" value="1"/>
</dbReference>
<evidence type="ECO:0000256" key="8">
    <source>
        <dbReference type="ARBA" id="ARBA00023192"/>
    </source>
</evidence>
<evidence type="ECO:0000313" key="12">
    <source>
        <dbReference type="EMBL" id="ESP91685.1"/>
    </source>
</evidence>
<dbReference type="Pfam" id="PF06426">
    <property type="entry name" value="SATase_N"/>
    <property type="match status" value="1"/>
</dbReference>
<gene>
    <name evidence="12" type="ORF">PL2TA16_05324</name>
</gene>